<keyword evidence="4" id="KW-1003">Cell membrane</keyword>
<dbReference type="SMART" id="SM00409">
    <property type="entry name" value="IG"/>
    <property type="match status" value="1"/>
</dbReference>
<feature type="region of interest" description="Disordered" evidence="15">
    <location>
        <begin position="175"/>
        <end position="221"/>
    </location>
</feature>
<dbReference type="Ensembl" id="ENSLLET00000029951.1">
    <property type="protein sequence ID" value="ENSLLEP00000028834.1"/>
    <property type="gene ID" value="ENSLLEG00000018279.1"/>
</dbReference>
<sequence length="221" mass="24046">MGSTKYSKLSQASAVTKVLILTRFNFRKVIWSLIVSQSRMVNAREGDSVTLECNYTINSSINVTIGWYKWYRHLLHGDEVSNTTGDYKGRVSMTSPSDFTEKASANIILHNVSITDTGMYVCEINITEIISGHGTGNGTFLGVTGETIAPKCRRHFGALSFPAVPCTSGNQSFPPCGDPRSAGNTSTIPSKPHRKPTGFARKITLKTPEKADKPPITAQTS</sequence>
<evidence type="ECO:0000256" key="5">
    <source>
        <dbReference type="ARBA" id="ARBA00022692"/>
    </source>
</evidence>
<keyword evidence="8" id="KW-1133">Transmembrane helix</keyword>
<dbReference type="SUPFAM" id="SSF48726">
    <property type="entry name" value="Immunoglobulin"/>
    <property type="match status" value="1"/>
</dbReference>
<keyword evidence="13" id="KW-0393">Immunoglobulin domain</keyword>
<evidence type="ECO:0000256" key="7">
    <source>
        <dbReference type="ARBA" id="ARBA00022859"/>
    </source>
</evidence>
<proteinExistence type="inferred from homology"/>
<name>A0A8C5PXB7_9ANUR</name>
<comment type="similarity">
    <text evidence="2">Belongs to the natural cytotoxicity receptor (NCR) family.</text>
</comment>
<evidence type="ECO:0000313" key="17">
    <source>
        <dbReference type="Ensembl" id="ENSLLEP00000028834.1"/>
    </source>
</evidence>
<dbReference type="InterPro" id="IPR007110">
    <property type="entry name" value="Ig-like_dom"/>
</dbReference>
<dbReference type="PROSITE" id="PS50835">
    <property type="entry name" value="IG_LIKE"/>
    <property type="match status" value="1"/>
</dbReference>
<evidence type="ECO:0000256" key="10">
    <source>
        <dbReference type="ARBA" id="ARBA00023157"/>
    </source>
</evidence>
<dbReference type="GO" id="GO:0002429">
    <property type="term" value="P:immune response-activating cell surface receptor signaling pathway"/>
    <property type="evidence" value="ECO:0007669"/>
    <property type="project" value="InterPro"/>
</dbReference>
<evidence type="ECO:0000256" key="14">
    <source>
        <dbReference type="ARBA" id="ARBA00032296"/>
    </source>
</evidence>
<keyword evidence="6" id="KW-0732">Signal</keyword>
<evidence type="ECO:0000256" key="15">
    <source>
        <dbReference type="SAM" id="MobiDB-lite"/>
    </source>
</evidence>
<evidence type="ECO:0000256" key="12">
    <source>
        <dbReference type="ARBA" id="ARBA00023180"/>
    </source>
</evidence>
<dbReference type="GO" id="GO:0005886">
    <property type="term" value="C:plasma membrane"/>
    <property type="evidence" value="ECO:0007669"/>
    <property type="project" value="UniProtKB-SubCell"/>
</dbReference>
<organism evidence="17 18">
    <name type="scientific">Leptobrachium leishanense</name>
    <name type="common">Leishan spiny toad</name>
    <dbReference type="NCBI Taxonomy" id="445787"/>
    <lineage>
        <taxon>Eukaryota</taxon>
        <taxon>Metazoa</taxon>
        <taxon>Chordata</taxon>
        <taxon>Craniata</taxon>
        <taxon>Vertebrata</taxon>
        <taxon>Euteleostomi</taxon>
        <taxon>Amphibia</taxon>
        <taxon>Batrachia</taxon>
        <taxon>Anura</taxon>
        <taxon>Pelobatoidea</taxon>
        <taxon>Megophryidae</taxon>
        <taxon>Leptobrachium</taxon>
    </lineage>
</organism>
<keyword evidence="18" id="KW-1185">Reference proteome</keyword>
<dbReference type="GO" id="GO:0045954">
    <property type="term" value="P:positive regulation of natural killer cell mediated cytotoxicity"/>
    <property type="evidence" value="ECO:0007669"/>
    <property type="project" value="InterPro"/>
</dbReference>
<dbReference type="PANTHER" id="PTHR47904">
    <property type="entry name" value="NATURAL CYTOTOXICITY TRIGGERING RECEPTOR 3"/>
    <property type="match status" value="1"/>
</dbReference>
<dbReference type="SMART" id="SM00406">
    <property type="entry name" value="IGv"/>
    <property type="match status" value="1"/>
</dbReference>
<evidence type="ECO:0000256" key="13">
    <source>
        <dbReference type="ARBA" id="ARBA00023319"/>
    </source>
</evidence>
<evidence type="ECO:0000256" key="1">
    <source>
        <dbReference type="ARBA" id="ARBA00004251"/>
    </source>
</evidence>
<dbReference type="InterPro" id="IPR036179">
    <property type="entry name" value="Ig-like_dom_sf"/>
</dbReference>
<dbReference type="AlphaFoldDB" id="A0A8C5PXB7"/>
<evidence type="ECO:0000256" key="4">
    <source>
        <dbReference type="ARBA" id="ARBA00022475"/>
    </source>
</evidence>
<dbReference type="Gene3D" id="2.60.40.10">
    <property type="entry name" value="Immunoglobulins"/>
    <property type="match status" value="1"/>
</dbReference>
<accession>A0A8C5PXB7</accession>
<keyword evidence="10" id="KW-1015">Disulfide bond</keyword>
<evidence type="ECO:0000256" key="8">
    <source>
        <dbReference type="ARBA" id="ARBA00022989"/>
    </source>
</evidence>
<keyword evidence="12" id="KW-0325">Glycoprotein</keyword>
<dbReference type="PANTHER" id="PTHR47904:SF1">
    <property type="entry name" value="NATURAL CYTOTOXICITY TRIGGERING RECEPTOR 3"/>
    <property type="match status" value="1"/>
</dbReference>
<dbReference type="GeneTree" id="ENSGT00730000111639"/>
<keyword evidence="7" id="KW-0391">Immunity</keyword>
<reference evidence="17" key="1">
    <citation type="submission" date="2025-08" db="UniProtKB">
        <authorList>
            <consortium name="Ensembl"/>
        </authorList>
    </citation>
    <scope>IDENTIFICATION</scope>
</reference>
<keyword evidence="11" id="KW-0675">Receptor</keyword>
<keyword evidence="5" id="KW-0812">Transmembrane</keyword>
<feature type="domain" description="Ig-like" evidence="16">
    <location>
        <begin position="32"/>
        <end position="125"/>
    </location>
</feature>
<evidence type="ECO:0000259" key="16">
    <source>
        <dbReference type="PROSITE" id="PS50835"/>
    </source>
</evidence>
<protein>
    <recommendedName>
        <fullName evidence="3">Natural cytotoxicity triggering receptor 3</fullName>
    </recommendedName>
    <alternativeName>
        <fullName evidence="14">Natural killer cell p30-related protein</fullName>
    </alternativeName>
</protein>
<evidence type="ECO:0000256" key="2">
    <source>
        <dbReference type="ARBA" id="ARBA00006531"/>
    </source>
</evidence>
<dbReference type="OrthoDB" id="9898017at2759"/>
<dbReference type="InterPro" id="IPR043226">
    <property type="entry name" value="NCR3"/>
</dbReference>
<evidence type="ECO:0000313" key="18">
    <source>
        <dbReference type="Proteomes" id="UP000694569"/>
    </source>
</evidence>
<comment type="subcellular location">
    <subcellularLocation>
        <location evidence="1">Cell membrane</location>
        <topology evidence="1">Single-pass type I membrane protein</topology>
    </subcellularLocation>
</comment>
<dbReference type="InterPro" id="IPR013783">
    <property type="entry name" value="Ig-like_fold"/>
</dbReference>
<reference evidence="17" key="2">
    <citation type="submission" date="2025-09" db="UniProtKB">
        <authorList>
            <consortium name="Ensembl"/>
        </authorList>
    </citation>
    <scope>IDENTIFICATION</scope>
</reference>
<evidence type="ECO:0000256" key="6">
    <source>
        <dbReference type="ARBA" id="ARBA00022729"/>
    </source>
</evidence>
<evidence type="ECO:0000256" key="9">
    <source>
        <dbReference type="ARBA" id="ARBA00023136"/>
    </source>
</evidence>
<dbReference type="Pfam" id="PF07686">
    <property type="entry name" value="V-set"/>
    <property type="match status" value="1"/>
</dbReference>
<dbReference type="InterPro" id="IPR003599">
    <property type="entry name" value="Ig_sub"/>
</dbReference>
<evidence type="ECO:0000256" key="11">
    <source>
        <dbReference type="ARBA" id="ARBA00023170"/>
    </source>
</evidence>
<dbReference type="Proteomes" id="UP000694569">
    <property type="component" value="Unplaced"/>
</dbReference>
<evidence type="ECO:0000256" key="3">
    <source>
        <dbReference type="ARBA" id="ARBA00019135"/>
    </source>
</evidence>
<keyword evidence="9" id="KW-0472">Membrane</keyword>
<dbReference type="InterPro" id="IPR013106">
    <property type="entry name" value="Ig_V-set"/>
</dbReference>